<evidence type="ECO:0000313" key="19">
    <source>
        <dbReference type="EMBL" id="KAJ1133753.1"/>
    </source>
</evidence>
<gene>
    <name evidence="19" type="ORF">NDU88_000229</name>
</gene>
<evidence type="ECO:0000256" key="5">
    <source>
        <dbReference type="ARBA" id="ARBA00022473"/>
    </source>
</evidence>
<evidence type="ECO:0000256" key="3">
    <source>
        <dbReference type="ARBA" id="ARBA00004647"/>
    </source>
</evidence>
<dbReference type="GO" id="GO:0005813">
    <property type="term" value="C:centrosome"/>
    <property type="evidence" value="ECO:0007669"/>
    <property type="project" value="TreeGrafter"/>
</dbReference>
<dbReference type="InterPro" id="IPR026099">
    <property type="entry name" value="Odf2-rel"/>
</dbReference>
<evidence type="ECO:0000256" key="18">
    <source>
        <dbReference type="SAM" id="MobiDB-lite"/>
    </source>
</evidence>
<proteinExistence type="inferred from homology"/>
<dbReference type="EMBL" id="JANPWB010000010">
    <property type="protein sequence ID" value="KAJ1133753.1"/>
    <property type="molecule type" value="Genomic_DNA"/>
</dbReference>
<evidence type="ECO:0000256" key="4">
    <source>
        <dbReference type="ARBA" id="ARBA00009316"/>
    </source>
</evidence>
<name>A0AAV7Q6G6_PLEWA</name>
<comment type="caution">
    <text evidence="19">The sequence shown here is derived from an EMBL/GenBank/DDBJ whole genome shotgun (WGS) entry which is preliminary data.</text>
</comment>
<dbReference type="GO" id="GO:0031514">
    <property type="term" value="C:motile cilium"/>
    <property type="evidence" value="ECO:0007669"/>
    <property type="project" value="UniProtKB-SubCell"/>
</dbReference>
<evidence type="ECO:0000256" key="7">
    <source>
        <dbReference type="ARBA" id="ARBA00022701"/>
    </source>
</evidence>
<evidence type="ECO:0000256" key="12">
    <source>
        <dbReference type="ARBA" id="ARBA00023069"/>
    </source>
</evidence>
<comment type="subcellular location">
    <subcellularLocation>
        <location evidence="2">Cell projection</location>
        <location evidence="2">Cilium</location>
        <location evidence="2">Flagellum</location>
    </subcellularLocation>
    <subcellularLocation>
        <location evidence="1">Cytoplasm</location>
        <location evidence="1">Cytoskeleton</location>
        <location evidence="1">Microtubule organizing center</location>
        <location evidence="1">Centrosome</location>
        <location evidence="1">Centriole</location>
    </subcellularLocation>
    <subcellularLocation>
        <location evidence="3">Cytoplasm</location>
        <location evidence="3">Cytoskeleton</location>
        <location evidence="3">Spindle pole</location>
    </subcellularLocation>
</comment>
<evidence type="ECO:0000256" key="6">
    <source>
        <dbReference type="ARBA" id="ARBA00022490"/>
    </source>
</evidence>
<evidence type="ECO:0000256" key="10">
    <source>
        <dbReference type="ARBA" id="ARBA00022871"/>
    </source>
</evidence>
<accession>A0AAV7Q6G6</accession>
<evidence type="ECO:0000256" key="8">
    <source>
        <dbReference type="ARBA" id="ARBA00022782"/>
    </source>
</evidence>
<keyword evidence="9" id="KW-0282">Flagellum</keyword>
<evidence type="ECO:0000256" key="17">
    <source>
        <dbReference type="ARBA" id="ARBA00043200"/>
    </source>
</evidence>
<keyword evidence="13" id="KW-0206">Cytoskeleton</keyword>
<evidence type="ECO:0000256" key="15">
    <source>
        <dbReference type="ARBA" id="ARBA00040458"/>
    </source>
</evidence>
<evidence type="ECO:0000256" key="2">
    <source>
        <dbReference type="ARBA" id="ARBA00004230"/>
    </source>
</evidence>
<organism evidence="19 20">
    <name type="scientific">Pleurodeles waltl</name>
    <name type="common">Iberian ribbed newt</name>
    <dbReference type="NCBI Taxonomy" id="8319"/>
    <lineage>
        <taxon>Eukaryota</taxon>
        <taxon>Metazoa</taxon>
        <taxon>Chordata</taxon>
        <taxon>Craniata</taxon>
        <taxon>Vertebrata</taxon>
        <taxon>Euteleostomi</taxon>
        <taxon>Amphibia</taxon>
        <taxon>Batrachia</taxon>
        <taxon>Caudata</taxon>
        <taxon>Salamandroidea</taxon>
        <taxon>Salamandridae</taxon>
        <taxon>Pleurodelinae</taxon>
        <taxon>Pleurodeles</taxon>
    </lineage>
</organism>
<evidence type="ECO:0000256" key="9">
    <source>
        <dbReference type="ARBA" id="ARBA00022846"/>
    </source>
</evidence>
<keyword evidence="5" id="KW-0217">Developmental protein</keyword>
<evidence type="ECO:0000256" key="1">
    <source>
        <dbReference type="ARBA" id="ARBA00004114"/>
    </source>
</evidence>
<keyword evidence="20" id="KW-1185">Reference proteome</keyword>
<dbReference type="GO" id="GO:0000922">
    <property type="term" value="C:spindle pole"/>
    <property type="evidence" value="ECO:0007669"/>
    <property type="project" value="UniProtKB-SubCell"/>
</dbReference>
<keyword evidence="14" id="KW-0966">Cell projection</keyword>
<dbReference type="AlphaFoldDB" id="A0AAV7Q6G6"/>
<protein>
    <recommendedName>
        <fullName evidence="15">Outer dense fiber protein 2</fullName>
    </recommendedName>
    <alternativeName>
        <fullName evidence="16">Cenexin</fullName>
    </alternativeName>
    <alternativeName>
        <fullName evidence="17">Outer dense fiber of sperm tails protein 2</fullName>
    </alternativeName>
</protein>
<evidence type="ECO:0000313" key="20">
    <source>
        <dbReference type="Proteomes" id="UP001066276"/>
    </source>
</evidence>
<keyword evidence="10" id="KW-0744">Spermatogenesis</keyword>
<evidence type="ECO:0000256" key="14">
    <source>
        <dbReference type="ARBA" id="ARBA00023273"/>
    </source>
</evidence>
<reference evidence="19" key="1">
    <citation type="journal article" date="2022" name="bioRxiv">
        <title>Sequencing and chromosome-scale assembly of the giantPleurodeles waltlgenome.</title>
        <authorList>
            <person name="Brown T."/>
            <person name="Elewa A."/>
            <person name="Iarovenko S."/>
            <person name="Subramanian E."/>
            <person name="Araus A.J."/>
            <person name="Petzold A."/>
            <person name="Susuki M."/>
            <person name="Suzuki K.-i.T."/>
            <person name="Hayashi T."/>
            <person name="Toyoda A."/>
            <person name="Oliveira C."/>
            <person name="Osipova E."/>
            <person name="Leigh N.D."/>
            <person name="Simon A."/>
            <person name="Yun M.H."/>
        </authorList>
    </citation>
    <scope>NUCLEOTIDE SEQUENCE</scope>
    <source>
        <strain evidence="19">20211129_DDA</strain>
        <tissue evidence="19">Liver</tissue>
    </source>
</reference>
<dbReference type="Proteomes" id="UP001066276">
    <property type="component" value="Chromosome 6"/>
</dbReference>
<keyword evidence="11" id="KW-0175">Coiled coil</keyword>
<feature type="compositionally biased region" description="Polar residues" evidence="18">
    <location>
        <begin position="833"/>
        <end position="845"/>
    </location>
</feature>
<feature type="region of interest" description="Disordered" evidence="18">
    <location>
        <begin position="45"/>
        <end position="73"/>
    </location>
</feature>
<dbReference type="PANTHER" id="PTHR23162">
    <property type="entry name" value="OUTER DENSE FIBER OF SPERM TAILS 2"/>
    <property type="match status" value="1"/>
</dbReference>
<dbReference type="PANTHER" id="PTHR23162:SF8">
    <property type="entry name" value="OUTER DENSE FIBER PROTEIN 2"/>
    <property type="match status" value="1"/>
</dbReference>
<feature type="region of interest" description="Disordered" evidence="18">
    <location>
        <begin position="807"/>
        <end position="855"/>
    </location>
</feature>
<keyword evidence="6" id="KW-0963">Cytoplasm</keyword>
<feature type="compositionally biased region" description="Basic and acidic residues" evidence="18">
    <location>
        <begin position="807"/>
        <end position="824"/>
    </location>
</feature>
<dbReference type="GO" id="GO:0005814">
    <property type="term" value="C:centriole"/>
    <property type="evidence" value="ECO:0007669"/>
    <property type="project" value="UniProtKB-SubCell"/>
</dbReference>
<dbReference type="GO" id="GO:0030154">
    <property type="term" value="P:cell differentiation"/>
    <property type="evidence" value="ECO:0007669"/>
    <property type="project" value="UniProtKB-KW"/>
</dbReference>
<dbReference type="Gene3D" id="1.10.287.2610">
    <property type="match status" value="1"/>
</dbReference>
<feature type="compositionally biased region" description="Basic and acidic residues" evidence="18">
    <location>
        <begin position="241"/>
        <end position="250"/>
    </location>
</feature>
<dbReference type="GO" id="GO:0005874">
    <property type="term" value="C:microtubule"/>
    <property type="evidence" value="ECO:0007669"/>
    <property type="project" value="UniProtKB-KW"/>
</dbReference>
<keyword evidence="12" id="KW-0969">Cilium</keyword>
<feature type="region of interest" description="Disordered" evidence="18">
    <location>
        <begin position="145"/>
        <end position="166"/>
    </location>
</feature>
<evidence type="ECO:0000256" key="13">
    <source>
        <dbReference type="ARBA" id="ARBA00023212"/>
    </source>
</evidence>
<feature type="region of interest" description="Disordered" evidence="18">
    <location>
        <begin position="226"/>
        <end position="251"/>
    </location>
</feature>
<comment type="similarity">
    <text evidence="4">Belongs to the ODF2 family.</text>
</comment>
<feature type="region of interest" description="Disordered" evidence="18">
    <location>
        <begin position="1"/>
        <end position="23"/>
    </location>
</feature>
<evidence type="ECO:0000256" key="16">
    <source>
        <dbReference type="ARBA" id="ARBA00041830"/>
    </source>
</evidence>
<keyword evidence="7" id="KW-0493">Microtubule</keyword>
<dbReference type="GO" id="GO:0007283">
    <property type="term" value="P:spermatogenesis"/>
    <property type="evidence" value="ECO:0007669"/>
    <property type="project" value="UniProtKB-KW"/>
</dbReference>
<evidence type="ECO:0000256" key="11">
    <source>
        <dbReference type="ARBA" id="ARBA00023054"/>
    </source>
</evidence>
<keyword evidence="8" id="KW-0221">Differentiation</keyword>
<feature type="compositionally biased region" description="Gly residues" evidence="18">
    <location>
        <begin position="1"/>
        <end position="10"/>
    </location>
</feature>
<sequence>MAGQRGGVTGSWGPMAGGAAASRKPCPPGFGRLAWYILHGGFGAPESESGRGRRPVCRNRNAATSTRKHKLQRPNPALQETIKDMKNCSPTPPLHVHVDESTPVHVYVKKSQKTSPPRVQTRPSISKMKGEVASLRRTVNVKTKVPWIPPGKTSQPGKTSRPPKDFKWEGATHRLEITPPELDKMSSCHSCDLSTDEEDLVRSKMQAYDKKLECLMTEIGSLKTEVESQRKSQCHRSSRNKSHDRCKDDDACPTEAENARLRRCIDRIKEEKSCQMSTKQCPSDKDALLCKLVEAEMDGNAAAKQLLLLRDSMCKIKNDKHSSCPSNTLSQVEQQKEKLLEKLETFDETNRCLRQLLRDQQSREEETQRLVEQKDTLLKKLSCCDAEKTRLHLQLSEREKEMEDILNQLASEKDLALTATEYTKSIECSKSHLQAQLKKCEGENNCLKSKIQSLEANEALHKEELCKVLKEMQEIKARADRDKEDLKKATRAQRQRAERCEESLAQLACQLKGKETQLEEALACVETWRAKVSKLQCEKKQLEDEVTCLSIRVQELIEERQCIEEKARQEKECLLEKMHRLTQENQCIKLEYDRLKATTCAVEEKLNLAQAEVQQLKATVRQYESLVESYKCQVQKTRMEADEICQKLEECDKENKQQKECMNREVEALRRKFKNRIDELEQLPEMLKSTECKLQECQEQLLGYEKKNNELSCMISDLRMRMEQQGDKMESTRERFQFAVEENKQLNLKLEELERKLDEAGAQNRDLVQIVAKREESIHQNQVRLEEKTRECASLARQLEAAIQDAKRQVEQTRERASSKERTTTSKVLDLETQLSRTKTELNQLRRNKEDAERRFQSRLQDMKDRLEQSESTNRSMQNYVQFLKSSYANVFGDTALSSSPVRPRTPL</sequence>
<dbReference type="GO" id="GO:1902017">
    <property type="term" value="P:regulation of cilium assembly"/>
    <property type="evidence" value="ECO:0007669"/>
    <property type="project" value="TreeGrafter"/>
</dbReference>